<keyword evidence="2" id="KW-0812">Transmembrane</keyword>
<evidence type="ECO:0000256" key="2">
    <source>
        <dbReference type="SAM" id="Phobius"/>
    </source>
</evidence>
<accession>A0A835XRX0</accession>
<name>A0A835XRX0_9CHLO</name>
<keyword evidence="2" id="KW-0472">Membrane</keyword>
<protein>
    <submittedName>
        <fullName evidence="4">Uncharacterized protein</fullName>
    </submittedName>
</protein>
<dbReference type="Proteomes" id="UP000612055">
    <property type="component" value="Unassembled WGS sequence"/>
</dbReference>
<proteinExistence type="predicted"/>
<feature type="region of interest" description="Disordered" evidence="1">
    <location>
        <begin position="263"/>
        <end position="286"/>
    </location>
</feature>
<feature type="region of interest" description="Disordered" evidence="1">
    <location>
        <begin position="173"/>
        <end position="213"/>
    </location>
</feature>
<evidence type="ECO:0000256" key="1">
    <source>
        <dbReference type="SAM" id="MobiDB-lite"/>
    </source>
</evidence>
<keyword evidence="2" id="KW-1133">Transmembrane helix</keyword>
<gene>
    <name evidence="4" type="ORF">HYH03_012334</name>
</gene>
<reference evidence="4" key="1">
    <citation type="journal article" date="2020" name="bioRxiv">
        <title>Comparative genomics of Chlamydomonas.</title>
        <authorList>
            <person name="Craig R.J."/>
            <person name="Hasan A.R."/>
            <person name="Ness R.W."/>
            <person name="Keightley P.D."/>
        </authorList>
    </citation>
    <scope>NUCLEOTIDE SEQUENCE</scope>
    <source>
        <strain evidence="4">CCAP 11/70</strain>
    </source>
</reference>
<keyword evidence="5" id="KW-1185">Reference proteome</keyword>
<feature type="region of interest" description="Disordered" evidence="1">
    <location>
        <begin position="631"/>
        <end position="704"/>
    </location>
</feature>
<feature type="compositionally biased region" description="Basic and acidic residues" evidence="1">
    <location>
        <begin position="273"/>
        <end position="285"/>
    </location>
</feature>
<dbReference type="EMBL" id="JAEHOE010000076">
    <property type="protein sequence ID" value="KAG2489108.1"/>
    <property type="molecule type" value="Genomic_DNA"/>
</dbReference>
<feature type="region of interest" description="Disordered" evidence="1">
    <location>
        <begin position="726"/>
        <end position="850"/>
    </location>
</feature>
<keyword evidence="3" id="KW-0732">Signal</keyword>
<feature type="region of interest" description="Disordered" evidence="1">
    <location>
        <begin position="568"/>
        <end position="607"/>
    </location>
</feature>
<feature type="region of interest" description="Disordered" evidence="1">
    <location>
        <begin position="72"/>
        <end position="91"/>
    </location>
</feature>
<feature type="compositionally biased region" description="Pro residues" evidence="1">
    <location>
        <begin position="587"/>
        <end position="596"/>
    </location>
</feature>
<evidence type="ECO:0000256" key="3">
    <source>
        <dbReference type="SAM" id="SignalP"/>
    </source>
</evidence>
<sequence length="925" mass="92645">MLHMSSGPHARASATLACLVFSLGGVRASGLSNGEVVAVAVCSAVGGVILLVVLLWCCCRRRQTGDISWTKGPRSDVEARGDAGPHVALPDCPRGPEAAGYSASTAAVDSQYHGANASEKSVLMPLNMAQLAIANANAELTEGGLPKTGSGRSRHGSGVNLAQLMLHKAWSAPRGLGEPDVGGDSHSEGDAGLAKSSSMRGGAGGPNSGGLQKAYSIGRPASLADGAAAGSEAGGIQLSKMGSARSRGSSVANYLTRAMGLATPRSGRSVTSNKEKHLEVSRSARVEPSADVELPVPFEPAATNAPGPPISKSSMLMRWLHSADDDPAVEQLAAQLAAAGGGSHSTSASGASGSLAPASRKGSKLLGARRSVADSFRSARSLLSDRLPLLSLAAQQSGIVFSKMPASRSGTPAVSVTEVSSTRHMLKGTMRRSDALSVTGDQDVADGGDHGPAAHYPPSLARLSVTSQLSGLAADQQAQILSSVRSGIVFDLLPPSNPVSLNTSRAGTSGGAPPGHGPAPASGGASYVYDATPRWGQTDVPAAAALQLQQQQAQAQLEHQWAQVQGQGQYTPPLPVSEGASVASTLPPMPLPPLLHSPPTLRPGAEPAQLSSPVLWLHQVPPTQLSTLKEALREGEDASPAPSTKPSSGGAAEQVATWTKFSDGGSSTQGTFLPGPPEADMGASASGAASASASAGGAPPPAPAPALSARVAAVMQGLDNDLIRQVSYDDAPPPSVTFGGGGSDAPFVPEVSPMLPSPPDLHSPPSLAPSLAPSPPKLPPQPPASSSPHAAVPPAIAAARAAAGSRTDSPVPASPSLGVHFPPTDVADASPSLGVHYPQLPDGHGSSGGRRVAASTAELESERGSGVTVEVQGVAAKRALFEAQKVASAASATASAVLATSGMAGYKGGADVARAAEARLVPDLL</sequence>
<organism evidence="4 5">
    <name type="scientific">Edaphochlamys debaryana</name>
    <dbReference type="NCBI Taxonomy" id="47281"/>
    <lineage>
        <taxon>Eukaryota</taxon>
        <taxon>Viridiplantae</taxon>
        <taxon>Chlorophyta</taxon>
        <taxon>core chlorophytes</taxon>
        <taxon>Chlorophyceae</taxon>
        <taxon>CS clade</taxon>
        <taxon>Chlamydomonadales</taxon>
        <taxon>Chlamydomonadales incertae sedis</taxon>
        <taxon>Edaphochlamys</taxon>
    </lineage>
</organism>
<feature type="signal peptide" evidence="3">
    <location>
        <begin position="1"/>
        <end position="28"/>
    </location>
</feature>
<feature type="compositionally biased region" description="Low complexity" evidence="1">
    <location>
        <begin position="786"/>
        <end position="805"/>
    </location>
</feature>
<dbReference type="OrthoDB" id="10636799at2759"/>
<feature type="chain" id="PRO_5032696608" evidence="3">
    <location>
        <begin position="29"/>
        <end position="925"/>
    </location>
</feature>
<feature type="compositionally biased region" description="Pro residues" evidence="1">
    <location>
        <begin position="772"/>
        <end position="785"/>
    </location>
</feature>
<feature type="compositionally biased region" description="Low complexity" evidence="1">
    <location>
        <begin position="340"/>
        <end position="359"/>
    </location>
</feature>
<feature type="compositionally biased region" description="Basic and acidic residues" evidence="1">
    <location>
        <begin position="73"/>
        <end position="83"/>
    </location>
</feature>
<comment type="caution">
    <text evidence="4">The sequence shown here is derived from an EMBL/GenBank/DDBJ whole genome shotgun (WGS) entry which is preliminary data.</text>
</comment>
<dbReference type="AlphaFoldDB" id="A0A835XRX0"/>
<feature type="transmembrane region" description="Helical" evidence="2">
    <location>
        <begin position="38"/>
        <end position="59"/>
    </location>
</feature>
<feature type="compositionally biased region" description="Polar residues" evidence="1">
    <location>
        <begin position="656"/>
        <end position="671"/>
    </location>
</feature>
<feature type="region of interest" description="Disordered" evidence="1">
    <location>
        <begin position="500"/>
        <end position="525"/>
    </location>
</feature>
<evidence type="ECO:0000313" key="4">
    <source>
        <dbReference type="EMBL" id="KAG2489108.1"/>
    </source>
</evidence>
<evidence type="ECO:0000313" key="5">
    <source>
        <dbReference type="Proteomes" id="UP000612055"/>
    </source>
</evidence>
<feature type="region of interest" description="Disordered" evidence="1">
    <location>
        <begin position="432"/>
        <end position="457"/>
    </location>
</feature>
<feature type="compositionally biased region" description="Low complexity" evidence="1">
    <location>
        <begin position="682"/>
        <end position="697"/>
    </location>
</feature>
<feature type="region of interest" description="Disordered" evidence="1">
    <location>
        <begin position="340"/>
        <end position="370"/>
    </location>
</feature>